<accession>A0A0G4IMB1</accession>
<dbReference type="Pfam" id="PF13086">
    <property type="entry name" value="AAA_11"/>
    <property type="match status" value="1"/>
</dbReference>
<organism evidence="12 13">
    <name type="scientific">Plasmodiophora brassicae</name>
    <name type="common">Clubroot disease agent</name>
    <dbReference type="NCBI Taxonomy" id="37360"/>
    <lineage>
        <taxon>Eukaryota</taxon>
        <taxon>Sar</taxon>
        <taxon>Rhizaria</taxon>
        <taxon>Endomyxa</taxon>
        <taxon>Phytomyxea</taxon>
        <taxon>Plasmodiophorida</taxon>
        <taxon>Plasmodiophoridae</taxon>
        <taxon>Plasmodiophora</taxon>
    </lineage>
</organism>
<dbReference type="InterPro" id="IPR036855">
    <property type="entry name" value="Znf_CCCH_sf"/>
</dbReference>
<dbReference type="InterPro" id="IPR047187">
    <property type="entry name" value="SF1_C_Upf1"/>
</dbReference>
<keyword evidence="7" id="KW-0391">Immunity</keyword>
<dbReference type="SUPFAM" id="SSF52540">
    <property type="entry name" value="P-loop containing nucleoside triphosphate hydrolases"/>
    <property type="match status" value="1"/>
</dbReference>
<evidence type="ECO:0000256" key="1">
    <source>
        <dbReference type="ARBA" id="ARBA00004496"/>
    </source>
</evidence>
<feature type="zinc finger region" description="C3H1-type" evidence="8">
    <location>
        <begin position="49"/>
        <end position="76"/>
    </location>
</feature>
<dbReference type="CDD" id="cd18808">
    <property type="entry name" value="SF1_C_Upf1"/>
    <property type="match status" value="1"/>
</dbReference>
<dbReference type="GO" id="GO:0031048">
    <property type="term" value="P:regulatory ncRNA-mediated heterochromatin formation"/>
    <property type="evidence" value="ECO:0007669"/>
    <property type="project" value="TreeGrafter"/>
</dbReference>
<feature type="domain" description="C3H1-type" evidence="10">
    <location>
        <begin position="49"/>
        <end position="76"/>
    </location>
</feature>
<comment type="subcellular location">
    <subcellularLocation>
        <location evidence="1">Cytoplasm</location>
    </subcellularLocation>
</comment>
<dbReference type="EMBL" id="CDSF01000057">
    <property type="protein sequence ID" value="CEO96240.1"/>
    <property type="molecule type" value="Genomic_DNA"/>
</dbReference>
<dbReference type="GO" id="GO:0031380">
    <property type="term" value="C:nuclear RNA-directed RNA polymerase complex"/>
    <property type="evidence" value="ECO:0007669"/>
    <property type="project" value="TreeGrafter"/>
</dbReference>
<keyword evidence="13" id="KW-1185">Reference proteome</keyword>
<dbReference type="PANTHER" id="PTHR10887:SF341">
    <property type="entry name" value="NFX1-TYPE ZINC FINGER-CONTAINING PROTEIN 1"/>
    <property type="match status" value="1"/>
</dbReference>
<evidence type="ECO:0000256" key="4">
    <source>
        <dbReference type="ARBA" id="ARBA00022737"/>
    </source>
</evidence>
<evidence type="ECO:0000313" key="12">
    <source>
        <dbReference type="EMBL" id="CEO96240.1"/>
    </source>
</evidence>
<dbReference type="Gene3D" id="3.40.50.300">
    <property type="entry name" value="P-loop containing nucleotide triphosphate hydrolases"/>
    <property type="match status" value="2"/>
</dbReference>
<feature type="zinc finger region" description="C3H1-type" evidence="8">
    <location>
        <begin position="11"/>
        <end position="39"/>
    </location>
</feature>
<evidence type="ECO:0000259" key="10">
    <source>
        <dbReference type="PROSITE" id="PS50103"/>
    </source>
</evidence>
<dbReference type="FunFam" id="3.40.50.300:FF:001660">
    <property type="entry name" value="NF-X1 finger and helicase protein, putative"/>
    <property type="match status" value="1"/>
</dbReference>
<dbReference type="InterPro" id="IPR041679">
    <property type="entry name" value="DNA2/NAM7-like_C"/>
</dbReference>
<feature type="zinc finger region" description="C3H1-type" evidence="8">
    <location>
        <begin position="87"/>
        <end position="110"/>
    </location>
</feature>
<dbReference type="Pfam" id="PF00642">
    <property type="entry name" value="zf-CCCH"/>
    <property type="match status" value="3"/>
</dbReference>
<evidence type="ECO:0000256" key="2">
    <source>
        <dbReference type="ARBA" id="ARBA00022490"/>
    </source>
</evidence>
<dbReference type="InterPro" id="IPR045055">
    <property type="entry name" value="DNA2/NAM7-like"/>
</dbReference>
<evidence type="ECO:0000256" key="7">
    <source>
        <dbReference type="ARBA" id="ARBA00022859"/>
    </source>
</evidence>
<dbReference type="OrthoDB" id="2423195at2759"/>
<dbReference type="STRING" id="37360.A0A0G4IMB1"/>
<dbReference type="InterPro" id="IPR027417">
    <property type="entry name" value="P-loop_NTPase"/>
</dbReference>
<dbReference type="InterPro" id="IPR000967">
    <property type="entry name" value="Znf_NFX1"/>
</dbReference>
<dbReference type="GO" id="GO:0002376">
    <property type="term" value="P:immune system process"/>
    <property type="evidence" value="ECO:0007669"/>
    <property type="project" value="UniProtKB-KW"/>
</dbReference>
<dbReference type="GO" id="GO:0004386">
    <property type="term" value="F:helicase activity"/>
    <property type="evidence" value="ECO:0007669"/>
    <property type="project" value="InterPro"/>
</dbReference>
<evidence type="ECO:0000256" key="5">
    <source>
        <dbReference type="ARBA" id="ARBA00022771"/>
    </source>
</evidence>
<dbReference type="GO" id="GO:0008270">
    <property type="term" value="F:zinc ion binding"/>
    <property type="evidence" value="ECO:0007669"/>
    <property type="project" value="UniProtKB-KW"/>
</dbReference>
<feature type="domain" description="C3H1-type" evidence="10">
    <location>
        <begin position="87"/>
        <end position="110"/>
    </location>
</feature>
<evidence type="ECO:0000256" key="9">
    <source>
        <dbReference type="SAM" id="MobiDB-lite"/>
    </source>
</evidence>
<evidence type="ECO:0000256" key="6">
    <source>
        <dbReference type="ARBA" id="ARBA00022833"/>
    </source>
</evidence>
<sequence length="2069" mass="230579">MVVVGASPSSTTVRQLCYHFKQTGSCTYGDKCRFVHDQTVRPTEGCVCAHRQLCYHFKQTGSCTYGDKCRFVHDQTVRPSDAGWVAQCSFFMRNNTCKFGDSCRYSHDRTTMEHGSPQGATRALDDIARDLHRVLSSPALAQQGSECLWVGRDPVRVPPWRRFLSPNWSINHPRQTRQFALACFHALQSEGDSGNFLKALGGTNPASTSSLVRDIVHNVTYDATSFQIALVPFVMALAHSRVVAGPYPAYSNAIYAAVVQHIDKFVEAYIAGVTSVLESPTPVAVIGEVDGFVPMTISQMLIPFVNFLYVLCMRFQRQTVFHDAISKQVPVLFDLCRRWSARLSSNTLYDERLGAIESEFAVDCVRSVLGKLGSICANAENQLSLAAILQNDRSTRSASQANSPWASLPRPIPPGTVDGVTERRRHDNDHVQIGEIRVIPTMDEIVCPVPPALPGNFQLDPKAHWLPSGPARLLDTHFRLLREDMLASMRRGIQAFLAEAQDPETAARVKTGRFRAAVQAGSRPQPDIDVFVYANACIVGYNLDVGQGPFLEVRFSAPPGADLNFWERHRRLENGVMVCLLLRKPQPTAAYDLHFGIVVKHDPKALAETSCVRVVLRGSPIPEDVVGAALCSGRDDATKLQSPHYLLESGSVLYDVYYHVLSALQRFDPGALSFPDLLCPSAGHKDVVANPPLYARRPGFHFDLSFLITKDRQQDDFPCRLIVGSQQSADDCVERLIRQSTMDEGQCRALVSALRSEVSCIQGPPGTGKSYVGVQIVLSIIQALSTRLGHSGPVLVICYTNHALDQFLCLLLYAGVDNVSRIGGRTSSERIEPYAVHNKTRPEPDKSTKQALSELYNRREGLVKSFNENVIRMKTLHKMTWTTLKEFLSDRYPDVLDEFMKHADHEDNDDSWSFVGKNNRRLTVLEEWLEHGPPSRVNRCGDVWSMTRHERRSLMQFWEGELRDEIASTLSVQGDEIRTITTAIGALHDRAKIRLLRTKAVIGATTTGAAKYHHLIEGARPIVLVCEEAGEILESHLLATLSSGHVQQFISIGDHLQLRPHVAEYDLSSDSATGARYRLDMSMFERLQQPEYKFPLQILDIQRRMRPVISRLIRETLYPRLQDGCNVGQYPDVAGMCSNVHFFDHSHPEGQHDAMSASSYWNEFEVNMVVALTLYLLKQGYSGSDITILTPYVRQLLRIRQALAKSIIVVVNERDQEEIDRMKGDAMSTSGEAPVVTMAQKVPLNKCVRVSTIDNFQGEESKVVIISLVRNSGHPDRIAANHRIGFLKSPNRINVLLSRAMHGMFLIGQAALLRARSAMWTQLLDLLDDAVSDRWRIRCQNHPHDIREISTPDMLNIMAPEGGCLLPCECKLVGCGHQCPRLCHADLPDHKGIHCPKPCPRLHRDCQHTCPKPCGDPCGDCVVDMGTVELPCGHPFDHAPCHLSRDPNRIRCLTLVDMTVPACGHAQTSPCYVSPSEVFCKVACGAVLPCGHSCSARCGQCARLTLRKVWSPDVGLLGPLADGRTEHPPCSIRCGRRLECQMHSCPARCHPKDQPCPPCQQTCTLMRCPHSRCNHACGKPCRPCIEPCLWECSHRQRCPMPCGAPCTRLPCNERCSEMLPCGHRCPSVCGEPCPATKFCQVCAPDAIKGLQADLFEFKTYSAIDVNLTPIIVLECGHLKTAESLDGAVALTEFYKRDPDGSWTDDGSFPSRHNELVKMPLCPDCRAPIRSVRRYGRIIKQAAIDVAERIFLQNANRPLAVLNQKVHDVIEEGPGGQKRGGLTGRQIHDAFKSLLSEIENYETFAYESPERVIYDASVVMLNHRRLPECTSLMPPLPRARFLGGAILLRSQVLGECARMLADAAAEQGKALKTIAFESRATVELAMALSKKAYDVFTESKNMSLACAAKFEYVSQGRDWILILRRHRSSWRSMTDEESLRRTRAFAEHLRRDELPLCCVSENFLNTNAERVDALARSLSRIVVGDVFYQRVPEEEQRMVFHAMQQQEFHGTGHWYRCPNGHMYTVGECGMAMQRSTCPECGATIGGADHSFDPGNVHAGDFERRMGHGHG</sequence>
<dbReference type="Gene3D" id="4.10.1000.10">
    <property type="entry name" value="Zinc finger, CCCH-type"/>
    <property type="match status" value="2"/>
</dbReference>
<dbReference type="InterPro" id="IPR000571">
    <property type="entry name" value="Znf_CCCH"/>
</dbReference>
<feature type="region of interest" description="Disordered" evidence="9">
    <location>
        <begin position="399"/>
        <end position="426"/>
    </location>
</feature>
<evidence type="ECO:0000256" key="3">
    <source>
        <dbReference type="ARBA" id="ARBA00022723"/>
    </source>
</evidence>
<feature type="domain" description="C3H1-type" evidence="10">
    <location>
        <begin position="11"/>
        <end position="39"/>
    </location>
</feature>
<keyword evidence="2" id="KW-0963">Cytoplasm</keyword>
<dbReference type="Pfam" id="PF20173">
    <property type="entry name" value="ZnF_RZ-type"/>
    <property type="match status" value="1"/>
</dbReference>
<dbReference type="Pfam" id="PF13087">
    <property type="entry name" value="AAA_12"/>
    <property type="match status" value="1"/>
</dbReference>
<keyword evidence="4" id="KW-0677">Repeat</keyword>
<reference evidence="12 13" key="1">
    <citation type="submission" date="2015-02" db="EMBL/GenBank/DDBJ databases">
        <authorList>
            <person name="Chooi Y.-H."/>
        </authorList>
    </citation>
    <scope>NUCLEOTIDE SEQUENCE [LARGE SCALE GENOMIC DNA]</scope>
    <source>
        <strain evidence="12">E3</strain>
    </source>
</reference>
<evidence type="ECO:0000256" key="8">
    <source>
        <dbReference type="PROSITE-ProRule" id="PRU00723"/>
    </source>
</evidence>
<feature type="domain" description="RZ-type" evidence="11">
    <location>
        <begin position="1990"/>
        <end position="2066"/>
    </location>
</feature>
<proteinExistence type="predicted"/>
<keyword evidence="5 8" id="KW-0863">Zinc-finger</keyword>
<gene>
    <name evidence="12" type="ORF">PBRA_004911</name>
</gene>
<protein>
    <submittedName>
        <fullName evidence="12">Uncharacterized protein</fullName>
    </submittedName>
</protein>
<evidence type="ECO:0000259" key="11">
    <source>
        <dbReference type="PROSITE" id="PS51981"/>
    </source>
</evidence>
<dbReference type="CDD" id="cd17936">
    <property type="entry name" value="EEXXEc_NFX1"/>
    <property type="match status" value="1"/>
</dbReference>
<dbReference type="PANTHER" id="PTHR10887">
    <property type="entry name" value="DNA2/NAM7 HELICASE FAMILY"/>
    <property type="match status" value="1"/>
</dbReference>
<keyword evidence="6 8" id="KW-0862">Zinc</keyword>
<dbReference type="GO" id="GO:0005737">
    <property type="term" value="C:cytoplasm"/>
    <property type="evidence" value="ECO:0007669"/>
    <property type="project" value="UniProtKB-SubCell"/>
</dbReference>
<keyword evidence="3 8" id="KW-0479">Metal-binding</keyword>
<dbReference type="InterPro" id="IPR046439">
    <property type="entry name" value="ZF_RZ_dom"/>
</dbReference>
<dbReference type="SMART" id="SM00356">
    <property type="entry name" value="ZnF_C3H1"/>
    <property type="match status" value="3"/>
</dbReference>
<dbReference type="SUPFAM" id="SSF90229">
    <property type="entry name" value="CCCH zinc finger"/>
    <property type="match status" value="2"/>
</dbReference>
<dbReference type="CDD" id="cd06008">
    <property type="entry name" value="NF-X1-zinc-finger"/>
    <property type="match status" value="1"/>
</dbReference>
<dbReference type="PROSITE" id="PS50103">
    <property type="entry name" value="ZF_C3H1"/>
    <property type="match status" value="3"/>
</dbReference>
<name>A0A0G4IMB1_PLABS</name>
<dbReference type="OMA" id="PVCQVPI"/>
<dbReference type="InterPro" id="IPR041677">
    <property type="entry name" value="DNA2/NAM7_AAA_11"/>
</dbReference>
<dbReference type="PROSITE" id="PS51981">
    <property type="entry name" value="ZF_RZ"/>
    <property type="match status" value="1"/>
</dbReference>
<evidence type="ECO:0000313" key="13">
    <source>
        <dbReference type="Proteomes" id="UP000039324"/>
    </source>
</evidence>
<dbReference type="SMART" id="SM00438">
    <property type="entry name" value="ZnF_NFX"/>
    <property type="match status" value="4"/>
</dbReference>
<dbReference type="Proteomes" id="UP000039324">
    <property type="component" value="Unassembled WGS sequence"/>
</dbReference>